<proteinExistence type="predicted"/>
<dbReference type="SUPFAM" id="SSF50156">
    <property type="entry name" value="PDZ domain-like"/>
    <property type="match status" value="2"/>
</dbReference>
<dbReference type="RefSeq" id="XP_014155600.1">
    <property type="nucleotide sequence ID" value="XM_014300125.1"/>
</dbReference>
<sequence>MTRTDTRPKLFAYPANIYSNRDGHRNTLSCLSASEVTAFCRAQTLPNVRQHFPEVPVVRTSPFHAIAASFYAVASSSARTGSAYGVESSSSIITAETEYDQISLCQKPKRELTVSKSKSDYFGCEMRFIRGRLLVVWIDKFSTVCPAFRHLSAAYRVGLNFGDEITRINNKPVSSFDGQISAVYLYLSSLTDITVEVVDKAILENHLMKFQSHTEHAQGSLKRHSSYLSRIHRAKVSSFGSESVVEESIGLSFSEKGTITRVSEGGLGDKAGLKAGELIASIGGTYTLAVHPRLLVQLFQRAKKYSKTGSIVVAAAPSQLIRELVHHALFIISERNLSCDLNYILNHDWEVSRAAQTQQEQHNKRQYSASGIQLMPVISARRNYTSHPSRHTLNGSLANLQTALEHQRVITNMNSVIDV</sequence>
<dbReference type="InterPro" id="IPR001478">
    <property type="entry name" value="PDZ"/>
</dbReference>
<dbReference type="AlphaFoldDB" id="A0A0L0G0G4"/>
<dbReference type="EMBL" id="KQ242006">
    <property type="protein sequence ID" value="KNC81698.1"/>
    <property type="molecule type" value="Genomic_DNA"/>
</dbReference>
<evidence type="ECO:0000313" key="3">
    <source>
        <dbReference type="Proteomes" id="UP000054560"/>
    </source>
</evidence>
<accession>A0A0L0G0G4</accession>
<protein>
    <recommendedName>
        <fullName evidence="1">PDZ domain-containing protein</fullName>
    </recommendedName>
</protein>
<reference evidence="2 3" key="1">
    <citation type="submission" date="2011-02" db="EMBL/GenBank/DDBJ databases">
        <title>The Genome Sequence of Sphaeroforma arctica JP610.</title>
        <authorList>
            <consortium name="The Broad Institute Genome Sequencing Platform"/>
            <person name="Russ C."/>
            <person name="Cuomo C."/>
            <person name="Young S.K."/>
            <person name="Zeng Q."/>
            <person name="Gargeya S."/>
            <person name="Alvarado L."/>
            <person name="Berlin A."/>
            <person name="Chapman S.B."/>
            <person name="Chen Z."/>
            <person name="Freedman E."/>
            <person name="Gellesch M."/>
            <person name="Goldberg J."/>
            <person name="Griggs A."/>
            <person name="Gujja S."/>
            <person name="Heilman E."/>
            <person name="Heiman D."/>
            <person name="Howarth C."/>
            <person name="Mehta T."/>
            <person name="Neiman D."/>
            <person name="Pearson M."/>
            <person name="Roberts A."/>
            <person name="Saif S."/>
            <person name="Shea T."/>
            <person name="Shenoy N."/>
            <person name="Sisk P."/>
            <person name="Stolte C."/>
            <person name="Sykes S."/>
            <person name="White J."/>
            <person name="Yandava C."/>
            <person name="Burger G."/>
            <person name="Gray M.W."/>
            <person name="Holland P.W.H."/>
            <person name="King N."/>
            <person name="Lang F.B.F."/>
            <person name="Roger A.J."/>
            <person name="Ruiz-Trillo I."/>
            <person name="Haas B."/>
            <person name="Nusbaum C."/>
            <person name="Birren B."/>
        </authorList>
    </citation>
    <scope>NUCLEOTIDE SEQUENCE [LARGE SCALE GENOMIC DNA]</scope>
    <source>
        <strain evidence="2 3">JP610</strain>
    </source>
</reference>
<name>A0A0L0G0G4_9EUKA</name>
<evidence type="ECO:0000259" key="1">
    <source>
        <dbReference type="SMART" id="SM00228"/>
    </source>
</evidence>
<feature type="domain" description="PDZ" evidence="1">
    <location>
        <begin position="120"/>
        <end position="201"/>
    </location>
</feature>
<dbReference type="SMART" id="SM00228">
    <property type="entry name" value="PDZ"/>
    <property type="match status" value="2"/>
</dbReference>
<organism evidence="2 3">
    <name type="scientific">Sphaeroforma arctica JP610</name>
    <dbReference type="NCBI Taxonomy" id="667725"/>
    <lineage>
        <taxon>Eukaryota</taxon>
        <taxon>Ichthyosporea</taxon>
        <taxon>Ichthyophonida</taxon>
        <taxon>Sphaeroforma</taxon>
    </lineage>
</organism>
<dbReference type="GeneID" id="25906492"/>
<dbReference type="Proteomes" id="UP000054560">
    <property type="component" value="Unassembled WGS sequence"/>
</dbReference>
<keyword evidence="3" id="KW-1185">Reference proteome</keyword>
<dbReference type="InterPro" id="IPR036034">
    <property type="entry name" value="PDZ_sf"/>
</dbReference>
<feature type="domain" description="PDZ" evidence="1">
    <location>
        <begin position="247"/>
        <end position="317"/>
    </location>
</feature>
<gene>
    <name evidence="2" type="ORF">SARC_05988</name>
</gene>
<evidence type="ECO:0000313" key="2">
    <source>
        <dbReference type="EMBL" id="KNC81698.1"/>
    </source>
</evidence>